<gene>
    <name evidence="1" type="ORF">ACOLOM_LOCUS2179</name>
</gene>
<keyword evidence="2" id="KW-1185">Reference proteome</keyword>
<reference evidence="1" key="1">
    <citation type="submission" date="2021-06" db="EMBL/GenBank/DDBJ databases">
        <authorList>
            <person name="Kallberg Y."/>
            <person name="Tangrot J."/>
            <person name="Rosling A."/>
        </authorList>
    </citation>
    <scope>NUCLEOTIDE SEQUENCE</scope>
    <source>
        <strain evidence="1">CL356</strain>
    </source>
</reference>
<protein>
    <submittedName>
        <fullName evidence="1">17507_t:CDS:1</fullName>
    </submittedName>
</protein>
<evidence type="ECO:0000313" key="2">
    <source>
        <dbReference type="Proteomes" id="UP000789525"/>
    </source>
</evidence>
<feature type="non-terminal residue" evidence="1">
    <location>
        <position position="1"/>
    </location>
</feature>
<accession>A0ACA9KRQ5</accession>
<evidence type="ECO:0000313" key="1">
    <source>
        <dbReference type="EMBL" id="CAG8485835.1"/>
    </source>
</evidence>
<name>A0ACA9KRQ5_9GLOM</name>
<dbReference type="EMBL" id="CAJVPT010002706">
    <property type="protein sequence ID" value="CAG8485835.1"/>
    <property type="molecule type" value="Genomic_DNA"/>
</dbReference>
<organism evidence="1 2">
    <name type="scientific">Acaulospora colombiana</name>
    <dbReference type="NCBI Taxonomy" id="27376"/>
    <lineage>
        <taxon>Eukaryota</taxon>
        <taxon>Fungi</taxon>
        <taxon>Fungi incertae sedis</taxon>
        <taxon>Mucoromycota</taxon>
        <taxon>Glomeromycotina</taxon>
        <taxon>Glomeromycetes</taxon>
        <taxon>Diversisporales</taxon>
        <taxon>Acaulosporaceae</taxon>
        <taxon>Acaulospora</taxon>
    </lineage>
</organism>
<comment type="caution">
    <text evidence="1">The sequence shown here is derived from an EMBL/GenBank/DDBJ whole genome shotgun (WGS) entry which is preliminary data.</text>
</comment>
<proteinExistence type="predicted"/>
<sequence>DVDPENFLDDSDADDQDGYHTLPGIITSKTFVTPNKEGTKDVINEKEK</sequence>
<dbReference type="Proteomes" id="UP000789525">
    <property type="component" value="Unassembled WGS sequence"/>
</dbReference>